<name>X1M613_9ZZZZ</name>
<dbReference type="AlphaFoldDB" id="X1M613"/>
<accession>X1M613</accession>
<protein>
    <submittedName>
        <fullName evidence="3">Uncharacterized protein</fullName>
    </submittedName>
</protein>
<keyword evidence="1" id="KW-0805">Transcription regulation</keyword>
<sequence length="104" mass="11584">MTSNRAKVGSPKLDKETLEVIRKAEMPVSIQYVANHVNVAWHQARSQLFKLAMEGKIKAVDTTKSWVFYLGEEISVPKGTVAIPLARHSHSGAVVESLKRETKQ</sequence>
<dbReference type="GO" id="GO:0006355">
    <property type="term" value="P:regulation of DNA-templated transcription"/>
    <property type="evidence" value="ECO:0007669"/>
    <property type="project" value="InterPro"/>
</dbReference>
<evidence type="ECO:0000256" key="1">
    <source>
        <dbReference type="ARBA" id="ARBA00023015"/>
    </source>
</evidence>
<gene>
    <name evidence="3" type="ORF">S06H3_17802</name>
</gene>
<reference evidence="3" key="1">
    <citation type="journal article" date="2014" name="Front. Microbiol.">
        <title>High frequency of phylogenetically diverse reductive dehalogenase-homologous genes in deep subseafloor sedimentary metagenomes.</title>
        <authorList>
            <person name="Kawai M."/>
            <person name="Futagami T."/>
            <person name="Toyoda A."/>
            <person name="Takaki Y."/>
            <person name="Nishi S."/>
            <person name="Hori S."/>
            <person name="Arai W."/>
            <person name="Tsubouchi T."/>
            <person name="Morono Y."/>
            <person name="Uchiyama I."/>
            <person name="Ito T."/>
            <person name="Fujiyama A."/>
            <person name="Inagaki F."/>
            <person name="Takami H."/>
        </authorList>
    </citation>
    <scope>NUCLEOTIDE SEQUENCE</scope>
    <source>
        <strain evidence="3">Expedition CK06-06</strain>
    </source>
</reference>
<evidence type="ECO:0000313" key="3">
    <source>
        <dbReference type="EMBL" id="GAI10115.1"/>
    </source>
</evidence>
<evidence type="ECO:0000256" key="2">
    <source>
        <dbReference type="ARBA" id="ARBA00023163"/>
    </source>
</evidence>
<proteinExistence type="predicted"/>
<organism evidence="3">
    <name type="scientific">marine sediment metagenome</name>
    <dbReference type="NCBI Taxonomy" id="412755"/>
    <lineage>
        <taxon>unclassified sequences</taxon>
        <taxon>metagenomes</taxon>
        <taxon>ecological metagenomes</taxon>
    </lineage>
</organism>
<dbReference type="InterPro" id="IPR006793">
    <property type="entry name" value="FaeA"/>
</dbReference>
<dbReference type="Pfam" id="PF04703">
    <property type="entry name" value="FaeA"/>
    <property type="match status" value="1"/>
</dbReference>
<keyword evidence="2" id="KW-0804">Transcription</keyword>
<dbReference type="EMBL" id="BARV01008934">
    <property type="protein sequence ID" value="GAI10115.1"/>
    <property type="molecule type" value="Genomic_DNA"/>
</dbReference>
<comment type="caution">
    <text evidence="3">The sequence shown here is derived from an EMBL/GenBank/DDBJ whole genome shotgun (WGS) entry which is preliminary data.</text>
</comment>